<feature type="transmembrane region" description="Helical" evidence="1">
    <location>
        <begin position="41"/>
        <end position="58"/>
    </location>
</feature>
<keyword evidence="3" id="KW-0482">Metalloprotease</keyword>
<feature type="transmembrane region" description="Helical" evidence="1">
    <location>
        <begin position="12"/>
        <end position="29"/>
    </location>
</feature>
<comment type="caution">
    <text evidence="3">The sequence shown here is derived from an EMBL/GenBank/DDBJ whole genome shotgun (WGS) entry which is preliminary data.</text>
</comment>
<feature type="transmembrane region" description="Helical" evidence="1">
    <location>
        <begin position="162"/>
        <end position="184"/>
    </location>
</feature>
<dbReference type="Pfam" id="PF02517">
    <property type="entry name" value="Rce1-like"/>
    <property type="match status" value="1"/>
</dbReference>
<gene>
    <name evidence="3" type="ORF">G3M99_12455</name>
</gene>
<evidence type="ECO:0000259" key="2">
    <source>
        <dbReference type="Pfam" id="PF02517"/>
    </source>
</evidence>
<dbReference type="InterPro" id="IPR003675">
    <property type="entry name" value="Rce1/LyrA-like_dom"/>
</dbReference>
<dbReference type="GO" id="GO:0006508">
    <property type="term" value="P:proteolysis"/>
    <property type="evidence" value="ECO:0007669"/>
    <property type="project" value="UniProtKB-KW"/>
</dbReference>
<dbReference type="EMBL" id="JAAGPU010000024">
    <property type="protein sequence ID" value="NEU05651.1"/>
    <property type="molecule type" value="Genomic_DNA"/>
</dbReference>
<organism evidence="3 4">
    <name type="scientific">Clostridium senegalense</name>
    <dbReference type="NCBI Taxonomy" id="1465809"/>
    <lineage>
        <taxon>Bacteria</taxon>
        <taxon>Bacillati</taxon>
        <taxon>Bacillota</taxon>
        <taxon>Clostridia</taxon>
        <taxon>Eubacteriales</taxon>
        <taxon>Clostridiaceae</taxon>
        <taxon>Clostridium</taxon>
    </lineage>
</organism>
<keyword evidence="1" id="KW-0472">Membrane</keyword>
<dbReference type="Proteomes" id="UP000481872">
    <property type="component" value="Unassembled WGS sequence"/>
</dbReference>
<keyword evidence="1" id="KW-1133">Transmembrane helix</keyword>
<keyword evidence="3" id="KW-0645">Protease</keyword>
<sequence>MIWYILYLSKVFKLDDIFTVFILIFVLNFKVTISISETQRMFFILELWGMILAIILLIQNKLPQRNYINISLILSILVALSYLSIFVSYFDKAILKMTKGFIVTLLSALAIFSAFEKHKNEKLLFLNTKNKRSILRSILFGISVGLVLGVVNYLFMNGNNKLHLNVNLSCFVVALSPAIYEEIVMRALFYAFSINLLEGKIETKFQRFTCWFMMIIPHVIVHTPDSFIYGGITSGIISIIIYILVFGLPFAVLQRKVDITSSMIAHGFVDFIRFCFGDCHFN</sequence>
<feature type="transmembrane region" description="Helical" evidence="1">
    <location>
        <begin position="135"/>
        <end position="156"/>
    </location>
</feature>
<evidence type="ECO:0000256" key="1">
    <source>
        <dbReference type="SAM" id="Phobius"/>
    </source>
</evidence>
<dbReference type="GO" id="GO:0008237">
    <property type="term" value="F:metallopeptidase activity"/>
    <property type="evidence" value="ECO:0007669"/>
    <property type="project" value="UniProtKB-KW"/>
</dbReference>
<feature type="transmembrane region" description="Helical" evidence="1">
    <location>
        <begin position="96"/>
        <end position="115"/>
    </location>
</feature>
<feature type="transmembrane region" description="Helical" evidence="1">
    <location>
        <begin position="70"/>
        <end position="90"/>
    </location>
</feature>
<dbReference type="GO" id="GO:0004175">
    <property type="term" value="F:endopeptidase activity"/>
    <property type="evidence" value="ECO:0007669"/>
    <property type="project" value="UniProtKB-ARBA"/>
</dbReference>
<keyword evidence="1" id="KW-0812">Transmembrane</keyword>
<accession>A0A6M0H730</accession>
<keyword evidence="4" id="KW-1185">Reference proteome</keyword>
<dbReference type="RefSeq" id="WP_199870376.1">
    <property type="nucleotide sequence ID" value="NZ_JAAGPU010000024.1"/>
</dbReference>
<evidence type="ECO:0000313" key="4">
    <source>
        <dbReference type="Proteomes" id="UP000481872"/>
    </source>
</evidence>
<proteinExistence type="predicted"/>
<dbReference type="GO" id="GO:0080120">
    <property type="term" value="P:CAAX-box protein maturation"/>
    <property type="evidence" value="ECO:0007669"/>
    <property type="project" value="UniProtKB-ARBA"/>
</dbReference>
<keyword evidence="3" id="KW-0378">Hydrolase</keyword>
<protein>
    <submittedName>
        <fullName evidence="3">CPBP family intramembrane metalloprotease</fullName>
    </submittedName>
</protein>
<feature type="domain" description="CAAX prenyl protease 2/Lysostaphin resistance protein A-like" evidence="2">
    <location>
        <begin position="168"/>
        <end position="272"/>
    </location>
</feature>
<reference evidence="3 4" key="1">
    <citation type="submission" date="2020-02" db="EMBL/GenBank/DDBJ databases">
        <title>Genome assembly of a novel Clostridium senegalense strain.</title>
        <authorList>
            <person name="Gupta T.B."/>
            <person name="Jauregui R."/>
            <person name="Maclean P."/>
            <person name="Nawarathana A."/>
            <person name="Brightwell G."/>
        </authorList>
    </citation>
    <scope>NUCLEOTIDE SEQUENCE [LARGE SCALE GENOMIC DNA]</scope>
    <source>
        <strain evidence="3 4">AGRFS4</strain>
    </source>
</reference>
<name>A0A6M0H730_9CLOT</name>
<dbReference type="AlphaFoldDB" id="A0A6M0H730"/>
<feature type="transmembrane region" description="Helical" evidence="1">
    <location>
        <begin position="227"/>
        <end position="253"/>
    </location>
</feature>
<evidence type="ECO:0000313" key="3">
    <source>
        <dbReference type="EMBL" id="NEU05651.1"/>
    </source>
</evidence>